<dbReference type="Gene3D" id="3.40.50.1820">
    <property type="entry name" value="alpha/beta hydrolase"/>
    <property type="match status" value="1"/>
</dbReference>
<evidence type="ECO:0000259" key="1">
    <source>
        <dbReference type="Pfam" id="PF12697"/>
    </source>
</evidence>
<dbReference type="EMBL" id="CAJPDR010000284">
    <property type="protein sequence ID" value="CAF9930351.1"/>
    <property type="molecule type" value="Genomic_DNA"/>
</dbReference>
<dbReference type="InterPro" id="IPR000073">
    <property type="entry name" value="AB_hydrolase_1"/>
</dbReference>
<dbReference type="Proteomes" id="UP000664203">
    <property type="component" value="Unassembled WGS sequence"/>
</dbReference>
<keyword evidence="3" id="KW-1185">Reference proteome</keyword>
<protein>
    <recommendedName>
        <fullName evidence="1">AB hydrolase-1 domain-containing protein</fullName>
    </recommendedName>
</protein>
<dbReference type="SUPFAM" id="SSF53474">
    <property type="entry name" value="alpha/beta-Hydrolases"/>
    <property type="match status" value="1"/>
</dbReference>
<dbReference type="PANTHER" id="PTHR37017">
    <property type="entry name" value="AB HYDROLASE-1 DOMAIN-CONTAINING PROTEIN-RELATED"/>
    <property type="match status" value="1"/>
</dbReference>
<dbReference type="OrthoDB" id="1263307at2759"/>
<comment type="caution">
    <text evidence="2">The sequence shown here is derived from an EMBL/GenBank/DDBJ whole genome shotgun (WGS) entry which is preliminary data.</text>
</comment>
<evidence type="ECO:0000313" key="3">
    <source>
        <dbReference type="Proteomes" id="UP000664203"/>
    </source>
</evidence>
<gene>
    <name evidence="2" type="ORF">ALECFALPRED_004586</name>
</gene>
<reference evidence="2" key="1">
    <citation type="submission" date="2021-03" db="EMBL/GenBank/DDBJ databases">
        <authorList>
            <person name="Tagirdzhanova G."/>
        </authorList>
    </citation>
    <scope>NUCLEOTIDE SEQUENCE</scope>
</reference>
<accession>A0A8H3FZI4</accession>
<evidence type="ECO:0000313" key="2">
    <source>
        <dbReference type="EMBL" id="CAF9930351.1"/>
    </source>
</evidence>
<dbReference type="PANTHER" id="PTHR37017:SF11">
    <property type="entry name" value="ESTERASE_LIPASE_THIOESTERASE DOMAIN-CONTAINING PROTEIN"/>
    <property type="match status" value="1"/>
</dbReference>
<dbReference type="InterPro" id="IPR029058">
    <property type="entry name" value="AB_hydrolase_fold"/>
</dbReference>
<feature type="domain" description="AB hydrolase-1" evidence="1">
    <location>
        <begin position="7"/>
        <end position="238"/>
    </location>
</feature>
<proteinExistence type="predicted"/>
<sequence length="252" mass="27422">MTSNPTFVLVPGNFLPPSYYASTAKLLESHGFPTRLVTIPSTGSKSLLTSNEPDIIAVRDVLEELSDSGKEIIAVAHSYGSIPTCEAVEGLGTQERLELGKSGGVARLVLVAAWLLQEGESPPAIIGRYRMEAPWARFKGGKIFADDPAYALHNDTSADVAAYWSSYTNHSDLAAFATPLKHVAWRHIPNTYLLCELDRCIPPRVQEGMLASTEGTVRTVRLPSGHVPMLSMPQKLVDILREEAGKDSIKDH</sequence>
<organism evidence="2 3">
    <name type="scientific">Alectoria fallacina</name>
    <dbReference type="NCBI Taxonomy" id="1903189"/>
    <lineage>
        <taxon>Eukaryota</taxon>
        <taxon>Fungi</taxon>
        <taxon>Dikarya</taxon>
        <taxon>Ascomycota</taxon>
        <taxon>Pezizomycotina</taxon>
        <taxon>Lecanoromycetes</taxon>
        <taxon>OSLEUM clade</taxon>
        <taxon>Lecanoromycetidae</taxon>
        <taxon>Lecanorales</taxon>
        <taxon>Lecanorineae</taxon>
        <taxon>Parmeliaceae</taxon>
        <taxon>Alectoria</taxon>
    </lineage>
</organism>
<name>A0A8H3FZI4_9LECA</name>
<dbReference type="InterPro" id="IPR052897">
    <property type="entry name" value="Sec-Metab_Biosynth_Hydrolase"/>
</dbReference>
<dbReference type="Pfam" id="PF12697">
    <property type="entry name" value="Abhydrolase_6"/>
    <property type="match status" value="1"/>
</dbReference>
<dbReference type="AlphaFoldDB" id="A0A8H3FZI4"/>